<evidence type="ECO:0000313" key="5">
    <source>
        <dbReference type="Proteomes" id="UP000198611"/>
    </source>
</evidence>
<dbReference type="PANTHER" id="PTHR35004:SF7">
    <property type="entry name" value="INTEGRASE PROTEIN"/>
    <property type="match status" value="1"/>
</dbReference>
<dbReference type="GO" id="GO:0003676">
    <property type="term" value="F:nucleic acid binding"/>
    <property type="evidence" value="ECO:0007669"/>
    <property type="project" value="InterPro"/>
</dbReference>
<dbReference type="InterPro" id="IPR012337">
    <property type="entry name" value="RNaseH-like_sf"/>
</dbReference>
<keyword evidence="5" id="KW-1185">Reference proteome</keyword>
<dbReference type="Gene3D" id="3.30.420.10">
    <property type="entry name" value="Ribonuclease H-like superfamily/Ribonuclease H"/>
    <property type="match status" value="1"/>
</dbReference>
<reference evidence="4 5" key="1">
    <citation type="submission" date="2016-10" db="EMBL/GenBank/DDBJ databases">
        <authorList>
            <person name="de Groot N.N."/>
        </authorList>
    </citation>
    <scope>NUCLEOTIDE SEQUENCE [LARGE SCALE GENOMIC DNA]</scope>
    <source>
        <strain evidence="4 5">HL3</strain>
    </source>
</reference>
<dbReference type="SUPFAM" id="SSF53098">
    <property type="entry name" value="Ribonuclease H-like"/>
    <property type="match status" value="1"/>
</dbReference>
<accession>A0A1I1N0C9</accession>
<proteinExistence type="inferred from homology"/>
<dbReference type="Proteomes" id="UP000198611">
    <property type="component" value="Unassembled WGS sequence"/>
</dbReference>
<dbReference type="GO" id="GO:0015074">
    <property type="term" value="P:DNA integration"/>
    <property type="evidence" value="ECO:0007669"/>
    <property type="project" value="InterPro"/>
</dbReference>
<evidence type="ECO:0000256" key="2">
    <source>
        <dbReference type="SAM" id="MobiDB-lite"/>
    </source>
</evidence>
<evidence type="ECO:0000259" key="3">
    <source>
        <dbReference type="PROSITE" id="PS50994"/>
    </source>
</evidence>
<protein>
    <submittedName>
        <fullName evidence="4">Integrase core domain-containing protein</fullName>
    </submittedName>
</protein>
<dbReference type="EMBL" id="FOMJ01000001">
    <property type="protein sequence ID" value="SFC91101.1"/>
    <property type="molecule type" value="Genomic_DNA"/>
</dbReference>
<dbReference type="OrthoDB" id="9795424at2"/>
<comment type="similarity">
    <text evidence="1">Belongs to the transposase IS21/IS408/IS1162 family.</text>
</comment>
<dbReference type="PROSITE" id="PS50994">
    <property type="entry name" value="INTEGRASE"/>
    <property type="match status" value="1"/>
</dbReference>
<sequence>MAITRQQARIYMDERNNEQSQKVAAAKAGISERTARRLEQEGKKQRSPRHWRTRTDPFEGVWDEVVARLGSEPDLQALTLLEWLQERYPGEYPDKLLRTLQRRVKAWRLEHGPDKEVMFPQRHAAGELALSDFTLLKQTTITIAGEPLAHRLYHFRLAYSGWCHARVVLGGESYTALAEGLTEALERLGGVPAEHRTDSLSAAYRNLDTAAQSDITARYQALCAHYGLQASRNNPGRGHENGAIESPHGHLKRRLRERLKLRGSHDFADLTAYRDFIDEVVAGINRRNAKAIAAEHPSLRPLPCRRGQDYTEAVVRVTSSSTFAYAKVLYSVPARLIGERLRLRAYDDRLVLFHGGRELLTLQRLHSGPGDARRRNIDYRHVIDWLARKPRALARLAFRDDLLPDDHWRAIYQRLSGTESLEAACKRVVGALKLAAAEDRAAAIGQDWLAALERGESPSLTDLQARYGPPAGRTAVPPVRGLQHTLADYDQLLQAEVSHG</sequence>
<dbReference type="AlphaFoldDB" id="A0A1I1N0C9"/>
<gene>
    <name evidence="4" type="ORF">SAMN05660831_00053</name>
</gene>
<feature type="domain" description="Integrase catalytic" evidence="3">
    <location>
        <begin position="116"/>
        <end position="305"/>
    </location>
</feature>
<feature type="region of interest" description="Disordered" evidence="2">
    <location>
        <begin position="26"/>
        <end position="52"/>
    </location>
</feature>
<dbReference type="PANTHER" id="PTHR35004">
    <property type="entry name" value="TRANSPOSASE RV3428C-RELATED"/>
    <property type="match status" value="1"/>
</dbReference>
<organism evidence="4 5">
    <name type="scientific">Thiohalospira halophila DSM 15071</name>
    <dbReference type="NCBI Taxonomy" id="1123397"/>
    <lineage>
        <taxon>Bacteria</taxon>
        <taxon>Pseudomonadati</taxon>
        <taxon>Pseudomonadota</taxon>
        <taxon>Gammaproteobacteria</taxon>
        <taxon>Thiohalospirales</taxon>
        <taxon>Thiohalospiraceae</taxon>
        <taxon>Thiohalospira</taxon>
    </lineage>
</organism>
<dbReference type="NCBIfam" id="NF033546">
    <property type="entry name" value="transpos_IS21"/>
    <property type="match status" value="1"/>
</dbReference>
<evidence type="ECO:0000256" key="1">
    <source>
        <dbReference type="ARBA" id="ARBA00009277"/>
    </source>
</evidence>
<evidence type="ECO:0000313" key="4">
    <source>
        <dbReference type="EMBL" id="SFC91101.1"/>
    </source>
</evidence>
<dbReference type="InterPro" id="IPR054353">
    <property type="entry name" value="IstA-like_C"/>
</dbReference>
<dbReference type="STRING" id="1123397.SAMN05660831_00053"/>
<dbReference type="InterPro" id="IPR036397">
    <property type="entry name" value="RNaseH_sf"/>
</dbReference>
<name>A0A1I1N0C9_9GAMM</name>
<dbReference type="Pfam" id="PF22483">
    <property type="entry name" value="Mu-transpos_C_2"/>
    <property type="match status" value="1"/>
</dbReference>
<dbReference type="InterPro" id="IPR001584">
    <property type="entry name" value="Integrase_cat-core"/>
</dbReference>
<feature type="compositionally biased region" description="Basic and acidic residues" evidence="2">
    <location>
        <begin position="33"/>
        <end position="44"/>
    </location>
</feature>
<dbReference type="RefSeq" id="WP_093426757.1">
    <property type="nucleotide sequence ID" value="NZ_FOMJ01000001.1"/>
</dbReference>